<sequence length="94" mass="10602">MDAFSHRWNGSLVYAFPPIPLVAKVLRKILLDGARVILICPNWPKRSWYPLLRSLCIQQPLILPVRKDLLNQGPILHPDPGSLQLAAWILSPSS</sequence>
<reference evidence="1" key="1">
    <citation type="thesis" date="2020" institute="ProQuest LLC" country="789 East Eisenhower Parkway, Ann Arbor, MI, USA">
        <title>Comparative Genomics and Chromosome Evolution.</title>
        <authorList>
            <person name="Mudd A.B."/>
        </authorList>
    </citation>
    <scope>NUCLEOTIDE SEQUENCE</scope>
    <source>
        <strain evidence="1">237g6f4</strain>
        <tissue evidence="1">Blood</tissue>
    </source>
</reference>
<evidence type="ECO:0000313" key="1">
    <source>
        <dbReference type="EMBL" id="KAG8537474.1"/>
    </source>
</evidence>
<organism evidence="1 2">
    <name type="scientific">Engystomops pustulosus</name>
    <name type="common">Tungara frog</name>
    <name type="synonym">Physalaemus pustulosus</name>
    <dbReference type="NCBI Taxonomy" id="76066"/>
    <lineage>
        <taxon>Eukaryota</taxon>
        <taxon>Metazoa</taxon>
        <taxon>Chordata</taxon>
        <taxon>Craniata</taxon>
        <taxon>Vertebrata</taxon>
        <taxon>Euteleostomi</taxon>
        <taxon>Amphibia</taxon>
        <taxon>Batrachia</taxon>
        <taxon>Anura</taxon>
        <taxon>Neobatrachia</taxon>
        <taxon>Hyloidea</taxon>
        <taxon>Leptodactylidae</taxon>
        <taxon>Leiuperinae</taxon>
        <taxon>Engystomops</taxon>
    </lineage>
</organism>
<name>A0AAV6YIW9_ENGPU</name>
<dbReference type="EMBL" id="WNYA01029910">
    <property type="protein sequence ID" value="KAG8537474.1"/>
    <property type="molecule type" value="Genomic_DNA"/>
</dbReference>
<evidence type="ECO:0000313" key="2">
    <source>
        <dbReference type="Proteomes" id="UP000824782"/>
    </source>
</evidence>
<dbReference type="Proteomes" id="UP000824782">
    <property type="component" value="Unassembled WGS sequence"/>
</dbReference>
<comment type="caution">
    <text evidence="1">The sequence shown here is derived from an EMBL/GenBank/DDBJ whole genome shotgun (WGS) entry which is preliminary data.</text>
</comment>
<gene>
    <name evidence="1" type="ORF">GDO81_024475</name>
</gene>
<accession>A0AAV6YIW9</accession>
<protein>
    <submittedName>
        <fullName evidence="1">Uncharacterized protein</fullName>
    </submittedName>
</protein>
<proteinExistence type="predicted"/>
<dbReference type="AlphaFoldDB" id="A0AAV6YIW9"/>
<keyword evidence="2" id="KW-1185">Reference proteome</keyword>